<accession>A0A6M0QC41</accession>
<dbReference type="Pfam" id="PF00398">
    <property type="entry name" value="RrnaAD"/>
    <property type="match status" value="1"/>
</dbReference>
<dbReference type="RefSeq" id="WP_163181766.1">
    <property type="nucleotide sequence ID" value="NZ_JAAIWM010000010.1"/>
</dbReference>
<proteinExistence type="predicted"/>
<name>A0A6M0QC41_9BACI</name>
<keyword evidence="2 5" id="KW-0808">Transferase</keyword>
<dbReference type="PANTHER" id="PTHR11727:SF14">
    <property type="entry name" value="BLL8166 PROTEIN"/>
    <property type="match status" value="1"/>
</dbReference>
<comment type="caution">
    <text evidence="5">The sequence shown here is derived from an EMBL/GenBank/DDBJ whole genome shotgun (WGS) entry which is preliminary data.</text>
</comment>
<dbReference type="SUPFAM" id="SSF53335">
    <property type="entry name" value="S-adenosyl-L-methionine-dependent methyltransferases"/>
    <property type="match status" value="1"/>
</dbReference>
<dbReference type="EMBL" id="JAAIWM010000010">
    <property type="protein sequence ID" value="NEY73856.1"/>
    <property type="molecule type" value="Genomic_DNA"/>
</dbReference>
<dbReference type="PANTHER" id="PTHR11727">
    <property type="entry name" value="DIMETHYLADENOSINE TRANSFERASE"/>
    <property type="match status" value="1"/>
</dbReference>
<keyword evidence="6" id="KW-1185">Reference proteome</keyword>
<dbReference type="InterPro" id="IPR029063">
    <property type="entry name" value="SAM-dependent_MTases_sf"/>
</dbReference>
<evidence type="ECO:0000256" key="2">
    <source>
        <dbReference type="ARBA" id="ARBA00022679"/>
    </source>
</evidence>
<protein>
    <submittedName>
        <fullName evidence="5">SAM-dependent methyltransferase</fullName>
    </submittedName>
</protein>
<keyword evidence="4" id="KW-0694">RNA-binding</keyword>
<keyword evidence="1 5" id="KW-0489">Methyltransferase</keyword>
<evidence type="ECO:0000256" key="3">
    <source>
        <dbReference type="ARBA" id="ARBA00022691"/>
    </source>
</evidence>
<reference evidence="5 6" key="1">
    <citation type="submission" date="2020-02" db="EMBL/GenBank/DDBJ databases">
        <title>Bacillus aquiflavi sp. nov., isolated from yellow water of strong flavor Chinese baijiu in Yibin region of China.</title>
        <authorList>
            <person name="Xie J."/>
        </authorList>
    </citation>
    <scope>NUCLEOTIDE SEQUENCE [LARGE SCALE GENOMIC DNA]</scope>
    <source>
        <strain evidence="5 6">SA4</strain>
    </source>
</reference>
<keyword evidence="3" id="KW-0949">S-adenosyl-L-methionine</keyword>
<evidence type="ECO:0000313" key="6">
    <source>
        <dbReference type="Proteomes" id="UP000481043"/>
    </source>
</evidence>
<evidence type="ECO:0000256" key="4">
    <source>
        <dbReference type="ARBA" id="ARBA00022884"/>
    </source>
</evidence>
<dbReference type="AlphaFoldDB" id="A0A6M0QC41"/>
<dbReference type="Gene3D" id="3.40.50.150">
    <property type="entry name" value="Vaccinia Virus protein VP39"/>
    <property type="match status" value="1"/>
</dbReference>
<organism evidence="5 6">
    <name type="scientific">Bacillus mesophilus</name>
    <dbReference type="NCBI Taxonomy" id="1808955"/>
    <lineage>
        <taxon>Bacteria</taxon>
        <taxon>Bacillati</taxon>
        <taxon>Bacillota</taxon>
        <taxon>Bacilli</taxon>
        <taxon>Bacillales</taxon>
        <taxon>Bacillaceae</taxon>
        <taxon>Bacillus</taxon>
    </lineage>
</organism>
<evidence type="ECO:0000313" key="5">
    <source>
        <dbReference type="EMBL" id="NEY73856.1"/>
    </source>
</evidence>
<gene>
    <name evidence="5" type="ORF">G4D63_19280</name>
</gene>
<dbReference type="InterPro" id="IPR001737">
    <property type="entry name" value="KsgA/Erm"/>
</dbReference>
<sequence length="185" mass="21547">MKRLSFIFQYIFRPRTVGAITPSSQYLARLMVKQIDFKHARYIVEYGPGTGVFTKQLLKRRRKETVIIIIESNETFYQHLIESYQDEPNLHVLNASAEDIEGILKQLSIPYVDFFVSGLPFASLPRQVSHNILIKTASLLSPRGKFITFQYSRINKSLFNDYFKTIEVIRELRNIPPAYVYSCSK</sequence>
<dbReference type="GO" id="GO:0003723">
    <property type="term" value="F:RNA binding"/>
    <property type="evidence" value="ECO:0007669"/>
    <property type="project" value="UniProtKB-KW"/>
</dbReference>
<dbReference type="GO" id="GO:0000179">
    <property type="term" value="F:rRNA (adenine-N6,N6-)-dimethyltransferase activity"/>
    <property type="evidence" value="ECO:0007669"/>
    <property type="project" value="TreeGrafter"/>
</dbReference>
<evidence type="ECO:0000256" key="1">
    <source>
        <dbReference type="ARBA" id="ARBA00022603"/>
    </source>
</evidence>
<dbReference type="Proteomes" id="UP000481043">
    <property type="component" value="Unassembled WGS sequence"/>
</dbReference>